<feature type="transmembrane region" description="Helical" evidence="7">
    <location>
        <begin position="153"/>
        <end position="171"/>
    </location>
</feature>
<dbReference type="AlphaFoldDB" id="H3NQF0"/>
<dbReference type="GeneID" id="96999505"/>
<dbReference type="Pfam" id="PF01569">
    <property type="entry name" value="PAP2"/>
    <property type="match status" value="1"/>
</dbReference>
<keyword evidence="5 7" id="KW-1133">Transmembrane helix</keyword>
<evidence type="ECO:0000256" key="2">
    <source>
        <dbReference type="ARBA" id="ARBA00022475"/>
    </source>
</evidence>
<dbReference type="PANTHER" id="PTHR14969:SF62">
    <property type="entry name" value="DECAPRENYLPHOSPHORYL-5-PHOSPHORIBOSE PHOSPHATASE RV3807C-RELATED"/>
    <property type="match status" value="1"/>
</dbReference>
<feature type="transmembrane region" description="Helical" evidence="7">
    <location>
        <begin position="62"/>
        <end position="81"/>
    </location>
</feature>
<dbReference type="RefSeq" id="WP_005399076.1">
    <property type="nucleotide sequence ID" value="NZ_JH601088.1"/>
</dbReference>
<evidence type="ECO:0000256" key="4">
    <source>
        <dbReference type="ARBA" id="ARBA00022801"/>
    </source>
</evidence>
<feature type="transmembrane region" description="Helical" evidence="7">
    <location>
        <begin position="129"/>
        <end position="147"/>
    </location>
</feature>
<sequence length="180" mass="20550">MPTIINKFDFAILKFIQENFKSSFMDKLMVFFTSIGDMAVVWIAISIIFLLIKKRRNTGIKIILGLIVVAILGNLIFKNIFSRLRPFWVDETIKVIITKPVGYSFPSGHTFSSFAAATIIFLDNKKLGYFSFLLATLISFSRAYLFVHFPTDIFVGMLLGVLLGVIINKLYDRYGLRLNE</sequence>
<evidence type="ECO:0000256" key="1">
    <source>
        <dbReference type="ARBA" id="ARBA00004651"/>
    </source>
</evidence>
<evidence type="ECO:0000313" key="9">
    <source>
        <dbReference type="EMBL" id="EHR32630.1"/>
    </source>
</evidence>
<evidence type="ECO:0000256" key="5">
    <source>
        <dbReference type="ARBA" id="ARBA00022989"/>
    </source>
</evidence>
<evidence type="ECO:0000256" key="7">
    <source>
        <dbReference type="SAM" id="Phobius"/>
    </source>
</evidence>
<keyword evidence="4" id="KW-0378">Hydrolase</keyword>
<evidence type="ECO:0000259" key="8">
    <source>
        <dbReference type="SMART" id="SM00014"/>
    </source>
</evidence>
<dbReference type="GO" id="GO:0005886">
    <property type="term" value="C:plasma membrane"/>
    <property type="evidence" value="ECO:0007669"/>
    <property type="project" value="UniProtKB-SubCell"/>
</dbReference>
<evidence type="ECO:0000256" key="3">
    <source>
        <dbReference type="ARBA" id="ARBA00022692"/>
    </source>
</evidence>
<dbReference type="EMBL" id="AGEI01000028">
    <property type="protein sequence ID" value="EHR32630.1"/>
    <property type="molecule type" value="Genomic_DNA"/>
</dbReference>
<organism evidence="9 10">
    <name type="scientific">Helcococcus kunzii ATCC 51366</name>
    <dbReference type="NCBI Taxonomy" id="883114"/>
    <lineage>
        <taxon>Bacteria</taxon>
        <taxon>Bacillati</taxon>
        <taxon>Bacillota</taxon>
        <taxon>Tissierellia</taxon>
        <taxon>Tissierellales</taxon>
        <taxon>Peptoniphilaceae</taxon>
        <taxon>Helcococcus</taxon>
    </lineage>
</organism>
<keyword evidence="2" id="KW-1003">Cell membrane</keyword>
<dbReference type="OrthoDB" id="9789113at2"/>
<accession>H3NQF0</accession>
<feature type="transmembrane region" description="Helical" evidence="7">
    <location>
        <begin position="101"/>
        <end position="122"/>
    </location>
</feature>
<evidence type="ECO:0000256" key="6">
    <source>
        <dbReference type="ARBA" id="ARBA00023136"/>
    </source>
</evidence>
<dbReference type="SUPFAM" id="SSF48317">
    <property type="entry name" value="Acid phosphatase/Vanadium-dependent haloperoxidase"/>
    <property type="match status" value="1"/>
</dbReference>
<dbReference type="InterPro" id="IPR000326">
    <property type="entry name" value="PAP2/HPO"/>
</dbReference>
<reference evidence="9 10" key="1">
    <citation type="submission" date="2012-01" db="EMBL/GenBank/DDBJ databases">
        <title>The Genome Sequence of Helcococcus kunzii ATCC 51366.</title>
        <authorList>
            <consortium name="The Broad Institute Genome Sequencing Platform"/>
            <person name="Earl A."/>
            <person name="Ward D."/>
            <person name="Feldgarden M."/>
            <person name="Gevers D."/>
            <person name="Huys G."/>
            <person name="Young S.K."/>
            <person name="Zeng Q."/>
            <person name="Gargeya S."/>
            <person name="Fitzgerald M."/>
            <person name="Haas B."/>
            <person name="Abouelleil A."/>
            <person name="Alvarado L."/>
            <person name="Arachchi H.M."/>
            <person name="Berlin A."/>
            <person name="Chapman S.B."/>
            <person name="Gearin G."/>
            <person name="Goldberg J."/>
            <person name="Griggs A."/>
            <person name="Gujja S."/>
            <person name="Hansen M."/>
            <person name="Heiman D."/>
            <person name="Howarth C."/>
            <person name="Larimer J."/>
            <person name="Lui A."/>
            <person name="MacDonald P.J.P."/>
            <person name="McCowen C."/>
            <person name="Montmayeur A."/>
            <person name="Murphy C."/>
            <person name="Neiman D."/>
            <person name="Pearson M."/>
            <person name="Priest M."/>
            <person name="Roberts A."/>
            <person name="Saif S."/>
            <person name="Shea T."/>
            <person name="Sisk P."/>
            <person name="Stolte C."/>
            <person name="Sykes S."/>
            <person name="Wortman J."/>
            <person name="Nusbaum C."/>
            <person name="Birren B."/>
        </authorList>
    </citation>
    <scope>NUCLEOTIDE SEQUENCE [LARGE SCALE GENOMIC DNA]</scope>
    <source>
        <strain evidence="9 10">ATCC 51366</strain>
    </source>
</reference>
<protein>
    <recommendedName>
        <fullName evidence="8">Phosphatidic acid phosphatase type 2/haloperoxidase domain-containing protein</fullName>
    </recommendedName>
</protein>
<dbReference type="Proteomes" id="UP000004191">
    <property type="component" value="Unassembled WGS sequence"/>
</dbReference>
<dbReference type="GO" id="GO:0016787">
    <property type="term" value="F:hydrolase activity"/>
    <property type="evidence" value="ECO:0007669"/>
    <property type="project" value="UniProtKB-KW"/>
</dbReference>
<proteinExistence type="predicted"/>
<dbReference type="InterPro" id="IPR036938">
    <property type="entry name" value="PAP2/HPO_sf"/>
</dbReference>
<dbReference type="STRING" id="883114.HMPREF9709_01561"/>
<gene>
    <name evidence="9" type="ORF">HMPREF9709_01561</name>
</gene>
<name>H3NQF0_9FIRM</name>
<keyword evidence="10" id="KW-1185">Reference proteome</keyword>
<feature type="domain" description="Phosphatidic acid phosphatase type 2/haloperoxidase" evidence="8">
    <location>
        <begin position="58"/>
        <end position="168"/>
    </location>
</feature>
<keyword evidence="3 7" id="KW-0812">Transmembrane</keyword>
<dbReference type="HOGENOM" id="CLU_072573_10_3_9"/>
<comment type="caution">
    <text evidence="9">The sequence shown here is derived from an EMBL/GenBank/DDBJ whole genome shotgun (WGS) entry which is preliminary data.</text>
</comment>
<dbReference type="Gene3D" id="1.20.144.10">
    <property type="entry name" value="Phosphatidic acid phosphatase type 2/haloperoxidase"/>
    <property type="match status" value="1"/>
</dbReference>
<dbReference type="SMART" id="SM00014">
    <property type="entry name" value="acidPPc"/>
    <property type="match status" value="1"/>
</dbReference>
<keyword evidence="6 7" id="KW-0472">Membrane</keyword>
<evidence type="ECO:0000313" key="10">
    <source>
        <dbReference type="Proteomes" id="UP000004191"/>
    </source>
</evidence>
<comment type="subcellular location">
    <subcellularLocation>
        <location evidence="1">Cell membrane</location>
        <topology evidence="1">Multi-pass membrane protein</topology>
    </subcellularLocation>
</comment>
<dbReference type="PANTHER" id="PTHR14969">
    <property type="entry name" value="SPHINGOSINE-1-PHOSPHATE PHOSPHOHYDROLASE"/>
    <property type="match status" value="1"/>
</dbReference>
<dbReference type="eggNOG" id="COG0671">
    <property type="taxonomic scope" value="Bacteria"/>
</dbReference>
<dbReference type="PATRIC" id="fig|883114.3.peg.1559"/>
<feature type="transmembrane region" description="Helical" evidence="7">
    <location>
        <begin position="28"/>
        <end position="50"/>
    </location>
</feature>